<dbReference type="PROSITE" id="PS50113">
    <property type="entry name" value="PAC"/>
    <property type="match status" value="1"/>
</dbReference>
<evidence type="ECO:0000259" key="13">
    <source>
        <dbReference type="PROSITE" id="PS50043"/>
    </source>
</evidence>
<keyword evidence="8" id="KW-0804">Transcription</keyword>
<dbReference type="PRINTS" id="PR00038">
    <property type="entry name" value="HTHLUXR"/>
</dbReference>
<feature type="domain" description="HTH luxR-type" evidence="13">
    <location>
        <begin position="1390"/>
        <end position="1455"/>
    </location>
</feature>
<evidence type="ECO:0000313" key="19">
    <source>
        <dbReference type="EMBL" id="RBP18342.1"/>
    </source>
</evidence>
<dbReference type="EMBL" id="QNRK01000001">
    <property type="protein sequence ID" value="RBP18342.1"/>
    <property type="molecule type" value="Genomic_DNA"/>
</dbReference>
<keyword evidence="9" id="KW-0378">Hydrolase</keyword>
<dbReference type="SMART" id="SM00387">
    <property type="entry name" value="HATPase_c"/>
    <property type="match status" value="1"/>
</dbReference>
<dbReference type="SMART" id="SM00421">
    <property type="entry name" value="HTH_LUXR"/>
    <property type="match status" value="1"/>
</dbReference>
<dbReference type="SUPFAM" id="SSF55874">
    <property type="entry name" value="ATPase domain of HSP90 chaperone/DNA topoisomerase II/histidine kinase"/>
    <property type="match status" value="1"/>
</dbReference>
<feature type="domain" description="PAC" evidence="16">
    <location>
        <begin position="806"/>
        <end position="860"/>
    </location>
</feature>
<evidence type="ECO:0000259" key="17">
    <source>
        <dbReference type="PROSITE" id="PS50122"/>
    </source>
</evidence>
<feature type="modified residue" description="4-aspartylphosphate" evidence="10">
    <location>
        <position position="1169"/>
    </location>
</feature>
<evidence type="ECO:0000256" key="4">
    <source>
        <dbReference type="ARBA" id="ARBA00022553"/>
    </source>
</evidence>
<dbReference type="SUPFAM" id="SSF52172">
    <property type="entry name" value="CheY-like"/>
    <property type="match status" value="2"/>
</dbReference>
<dbReference type="SMART" id="SM00138">
    <property type="entry name" value="MeTrc"/>
    <property type="match status" value="1"/>
</dbReference>
<dbReference type="PROSITE" id="PS50043">
    <property type="entry name" value="HTH_LUXR_2"/>
    <property type="match status" value="1"/>
</dbReference>
<dbReference type="InterPro" id="IPR036097">
    <property type="entry name" value="HisK_dim/P_sf"/>
</dbReference>
<evidence type="ECO:0000256" key="9">
    <source>
        <dbReference type="PROSITE-ProRule" id="PRU00050"/>
    </source>
</evidence>
<dbReference type="Gene3D" id="1.10.10.10">
    <property type="entry name" value="Winged helix-like DNA-binding domain superfamily/Winged helix DNA-binding domain"/>
    <property type="match status" value="1"/>
</dbReference>
<feature type="compositionally biased region" description="Low complexity" evidence="12">
    <location>
        <begin position="1095"/>
        <end position="1107"/>
    </location>
</feature>
<keyword evidence="20" id="KW-1185">Reference proteome</keyword>
<evidence type="ECO:0000256" key="1">
    <source>
        <dbReference type="ARBA" id="ARBA00000085"/>
    </source>
</evidence>
<dbReference type="InterPro" id="IPR050903">
    <property type="entry name" value="Bact_Chemotaxis_MeTrfase"/>
</dbReference>
<keyword evidence="4 10" id="KW-0597">Phosphoprotein</keyword>
<dbReference type="InterPro" id="IPR022642">
    <property type="entry name" value="CheR_C"/>
</dbReference>
<dbReference type="Pfam" id="PF00072">
    <property type="entry name" value="Response_reg"/>
    <property type="match status" value="2"/>
</dbReference>
<evidence type="ECO:0000256" key="5">
    <source>
        <dbReference type="ARBA" id="ARBA00023012"/>
    </source>
</evidence>
<feature type="domain" description="Response regulatory" evidence="15">
    <location>
        <begin position="1260"/>
        <end position="1374"/>
    </location>
</feature>
<dbReference type="InterPro" id="IPR029063">
    <property type="entry name" value="SAM-dependent_MTases_sf"/>
</dbReference>
<reference evidence="19 20" key="1">
    <citation type="submission" date="2018-06" db="EMBL/GenBank/DDBJ databases">
        <title>Genomic Encyclopedia of Type Strains, Phase IV (KMG-IV): sequencing the most valuable type-strain genomes for metagenomic binning, comparative biology and taxonomic classification.</title>
        <authorList>
            <person name="Goeker M."/>
        </authorList>
    </citation>
    <scope>NUCLEOTIDE SEQUENCE [LARGE SCALE GENOMIC DNA]</scope>
    <source>
        <strain evidence="19 20">DSM 24875</strain>
    </source>
</reference>
<dbReference type="PROSITE" id="PS50110">
    <property type="entry name" value="RESPONSE_REGULATORY"/>
    <property type="match status" value="2"/>
</dbReference>
<dbReference type="SUPFAM" id="SSF55785">
    <property type="entry name" value="PYP-like sensor domain (PAS domain)"/>
    <property type="match status" value="1"/>
</dbReference>
<dbReference type="InterPro" id="IPR005467">
    <property type="entry name" value="His_kinase_dom"/>
</dbReference>
<organism evidence="19 20">
    <name type="scientific">Roseiarcus fermentans</name>
    <dbReference type="NCBI Taxonomy" id="1473586"/>
    <lineage>
        <taxon>Bacteria</taxon>
        <taxon>Pseudomonadati</taxon>
        <taxon>Pseudomonadota</taxon>
        <taxon>Alphaproteobacteria</taxon>
        <taxon>Hyphomicrobiales</taxon>
        <taxon>Roseiarcaceae</taxon>
        <taxon>Roseiarcus</taxon>
    </lineage>
</organism>
<evidence type="ECO:0000256" key="11">
    <source>
        <dbReference type="SAM" id="Coils"/>
    </source>
</evidence>
<dbReference type="InterPro" id="IPR000792">
    <property type="entry name" value="Tscrpt_reg_LuxR_C"/>
</dbReference>
<dbReference type="PRINTS" id="PR00996">
    <property type="entry name" value="CHERMTFRASE"/>
</dbReference>
<feature type="coiled-coil region" evidence="11">
    <location>
        <begin position="660"/>
        <end position="747"/>
    </location>
</feature>
<dbReference type="InterPro" id="IPR000673">
    <property type="entry name" value="Sig_transdc_resp-reg_Me-estase"/>
</dbReference>
<dbReference type="GO" id="GO:0008757">
    <property type="term" value="F:S-adenosylmethionine-dependent methyltransferase activity"/>
    <property type="evidence" value="ECO:0007669"/>
    <property type="project" value="InterPro"/>
</dbReference>
<dbReference type="Pfam" id="PF01339">
    <property type="entry name" value="CheB_methylest"/>
    <property type="match status" value="1"/>
</dbReference>
<dbReference type="Pfam" id="PF01739">
    <property type="entry name" value="CheR"/>
    <property type="match status" value="1"/>
</dbReference>
<accession>A0A366FUJ2</accession>
<dbReference type="Gene3D" id="3.30.565.10">
    <property type="entry name" value="Histidine kinase-like ATPase, C-terminal domain"/>
    <property type="match status" value="1"/>
</dbReference>
<dbReference type="CDD" id="cd02440">
    <property type="entry name" value="AdoMet_MTases"/>
    <property type="match status" value="1"/>
</dbReference>
<dbReference type="SUPFAM" id="SSF47384">
    <property type="entry name" value="Homodimeric domain of signal transducing histidine kinase"/>
    <property type="match status" value="1"/>
</dbReference>
<dbReference type="GO" id="GO:0006355">
    <property type="term" value="P:regulation of DNA-templated transcription"/>
    <property type="evidence" value="ECO:0007669"/>
    <property type="project" value="InterPro"/>
</dbReference>
<feature type="domain" description="CheR-type methyltransferase" evidence="18">
    <location>
        <begin position="248"/>
        <end position="474"/>
    </location>
</feature>
<dbReference type="InterPro" id="IPR011006">
    <property type="entry name" value="CheY-like_superfamily"/>
</dbReference>
<dbReference type="PROSITE" id="PS50109">
    <property type="entry name" value="HIS_KIN"/>
    <property type="match status" value="1"/>
</dbReference>
<dbReference type="Pfam" id="PF02518">
    <property type="entry name" value="HATPase_c"/>
    <property type="match status" value="1"/>
</dbReference>
<dbReference type="GO" id="GO:0000155">
    <property type="term" value="F:phosphorelay sensor kinase activity"/>
    <property type="evidence" value="ECO:0007669"/>
    <property type="project" value="InterPro"/>
</dbReference>
<dbReference type="PROSITE" id="PS50123">
    <property type="entry name" value="CHER"/>
    <property type="match status" value="1"/>
</dbReference>
<dbReference type="CDD" id="cd16434">
    <property type="entry name" value="CheB-CheR_fusion"/>
    <property type="match status" value="1"/>
</dbReference>
<evidence type="ECO:0000259" key="15">
    <source>
        <dbReference type="PROSITE" id="PS50110"/>
    </source>
</evidence>
<dbReference type="CDD" id="cd17574">
    <property type="entry name" value="REC_OmpR"/>
    <property type="match status" value="1"/>
</dbReference>
<protein>
    <recommendedName>
        <fullName evidence="2">histidine kinase</fullName>
        <ecNumber evidence="2">2.7.13.3</ecNumber>
    </recommendedName>
</protein>
<dbReference type="InterPro" id="IPR003594">
    <property type="entry name" value="HATPase_dom"/>
</dbReference>
<dbReference type="InterPro" id="IPR016032">
    <property type="entry name" value="Sig_transdc_resp-reg_C-effctor"/>
</dbReference>
<dbReference type="InterPro" id="IPR000700">
    <property type="entry name" value="PAS-assoc_C"/>
</dbReference>
<dbReference type="PANTHER" id="PTHR24422:SF27">
    <property type="entry name" value="PROTEIN-GLUTAMATE O-METHYLTRANSFERASE"/>
    <property type="match status" value="1"/>
</dbReference>
<feature type="active site" evidence="9">
    <location>
        <position position="37"/>
    </location>
</feature>
<dbReference type="GO" id="GO:0006935">
    <property type="term" value="P:chemotaxis"/>
    <property type="evidence" value="ECO:0007669"/>
    <property type="project" value="UniProtKB-UniRule"/>
</dbReference>
<dbReference type="Gene3D" id="3.40.50.180">
    <property type="entry name" value="Methylesterase CheB, C-terminal domain"/>
    <property type="match status" value="1"/>
</dbReference>
<evidence type="ECO:0000259" key="16">
    <source>
        <dbReference type="PROSITE" id="PS50113"/>
    </source>
</evidence>
<dbReference type="PROSITE" id="PS50122">
    <property type="entry name" value="CHEB"/>
    <property type="match status" value="1"/>
</dbReference>
<dbReference type="EC" id="2.7.13.3" evidence="2"/>
<sequence>MAENLDHTAEGKRRSWISRSLSARKGAAFPIVAVGASAGGLDACRKLLDALPSVNGMAFIIVQHLDPDHASMMVDLLAGHTSMPVLLATDGTAIACERVYVIPPGVYLSVDDKGALRISTPQARHGARLPFDFLLNSLARECGSRAVCVVLSGTGADGSLGLRSVKAKGGLVIAQDLSEADYDGMPRSAVATGAVDLVLRAAKIAEALVARERGQAFVTEAPKSPALKSVEDCLPDMIAILRTMTVHDFTLYKHGTLARRVDRRMALAGVKTAAGYLDRLRRDANERDQLSRDLLINVTGFFRDAAVFEFLTGSVIPALVRDHPLDRPLRIWVAGCSSGEETYSLAMLFREQIDASKREIKLQIFATDVDPDAVASARDGLYPLSIEADVSRERLARFFSKEDHSYRISAELRSNVVFTVHDVLADPPFARLDFVSCRNLLIYLLPEAQARVISIIHFALREGGLLLVGDAETVGVADGRFVAIAKPQRIYRRVGHARPGDFALSSNVADGARLRARPGPPSAPSRQVELAELCRRMVLDAYGPAAVLINGKLECLYFQGPVDRYLKVVSGRPVNDLIAMTREGLRAKLKSAVQRALVENARVVAPGGRTKGAAGAASLTIVVTPAPRDREDLWLVCFVEEPEAQAGRNGAVSPADVPRVAELERELDATRTELQGALRNLEISSEEQMAINEEALSVNEEYQSTNEELLASKEELQSLNEELTALNSQLQETLERQRTMSDDLQNVLYSTRIATIFLDTRLNIRFFTPATKALFNVIPGDVGRPLTDLKSLAADEALLDDARDVLATQTPVERQIQGQNAAWFVRRIMPYRASDEKTEGVVITYEDVTERRRTEDALTAAKRQAELASTAKTRFLAAASHDLRQPLQTLSLLQGLLAKRVVDDKARQLVGRVDDALGAMTGMLNTLLDINQIEAGSIKPEVGDFPVSDLFDRLGAELTYHAQAAGLELRVLRCGLSIRSDRKLLEQMVRNLISNALKYTQRGRVLLGCRRSKGKLRIEVWDTGIGIPEAELEAVFEEYYQVDNAARQRSRGLGLGLSIVKSLGELLHHPIRARSRPGRGSLFSIEVPLTPDGRASPPGALPDAADGASRRTPPGAGAILVVEDDPEVREHLELFLNDEGYRTSTAIDGHAALRLLAQETMRPDLVLADYNLPNGMNGVQVSQKLRQELKRQVPFIILTGDISTDTLRDIALHDCVHLHKPVKLNDLTRAIAKLLAKPPDPPVLPSRRPRDAAGASDGAAIIVVDDDDQVREAIRAVLEDDGRVVETYASSEAFLEAFDPGKAACLLIDAYLPGMSGLDLLAKLHQDGHRLPAIMITGNADVHMAVEAMKAGALDFIEKPIGREDLVASLERALELSKDTGKLTKVRESAAAHLAGLTPRQRDVMERVLAGQPSKNIAADLDISQRTVENHRAAIMKRTGSRSLPALARLALLASGGEEGPNRP</sequence>
<dbReference type="Pfam" id="PF00196">
    <property type="entry name" value="GerE"/>
    <property type="match status" value="1"/>
</dbReference>
<dbReference type="Pfam" id="PF13596">
    <property type="entry name" value="PAS_10"/>
    <property type="match status" value="1"/>
</dbReference>
<keyword evidence="11" id="KW-0175">Coiled coil</keyword>
<evidence type="ECO:0000256" key="12">
    <source>
        <dbReference type="SAM" id="MobiDB-lite"/>
    </source>
</evidence>
<dbReference type="GO" id="GO:0008984">
    <property type="term" value="F:protein-glutamate methylesterase activity"/>
    <property type="evidence" value="ECO:0007669"/>
    <property type="project" value="InterPro"/>
</dbReference>
<dbReference type="Gene3D" id="1.10.287.130">
    <property type="match status" value="1"/>
</dbReference>
<keyword evidence="5" id="KW-0902">Two-component regulatory system</keyword>
<dbReference type="Gene3D" id="3.40.50.2300">
    <property type="match status" value="2"/>
</dbReference>
<dbReference type="InterPro" id="IPR036388">
    <property type="entry name" value="WH-like_DNA-bd_sf"/>
</dbReference>
<dbReference type="CDD" id="cd06170">
    <property type="entry name" value="LuxR_C_like"/>
    <property type="match status" value="1"/>
</dbReference>
<dbReference type="SMART" id="SM00388">
    <property type="entry name" value="HisKA"/>
    <property type="match status" value="1"/>
</dbReference>
<dbReference type="CDD" id="cd00082">
    <property type="entry name" value="HisKA"/>
    <property type="match status" value="1"/>
</dbReference>
<dbReference type="SUPFAM" id="SSF46894">
    <property type="entry name" value="C-terminal effector domain of the bipartite response regulators"/>
    <property type="match status" value="1"/>
</dbReference>
<feature type="domain" description="CheB-type methylesterase" evidence="17">
    <location>
        <begin position="25"/>
        <end position="210"/>
    </location>
</feature>
<dbReference type="PANTHER" id="PTHR24422">
    <property type="entry name" value="CHEMOTAXIS PROTEIN METHYLTRANSFERASE"/>
    <property type="match status" value="1"/>
</dbReference>
<dbReference type="GO" id="GO:0005737">
    <property type="term" value="C:cytoplasm"/>
    <property type="evidence" value="ECO:0007669"/>
    <property type="project" value="InterPro"/>
</dbReference>
<dbReference type="SMART" id="SM00448">
    <property type="entry name" value="REC"/>
    <property type="match status" value="2"/>
</dbReference>
<feature type="domain" description="Histidine kinase" evidence="14">
    <location>
        <begin position="878"/>
        <end position="1091"/>
    </location>
</feature>
<dbReference type="Gene3D" id="3.30.450.20">
    <property type="entry name" value="PAS domain"/>
    <property type="match status" value="1"/>
</dbReference>
<evidence type="ECO:0000259" key="18">
    <source>
        <dbReference type="PROSITE" id="PS50123"/>
    </source>
</evidence>
<feature type="active site" evidence="9">
    <location>
        <position position="157"/>
    </location>
</feature>
<dbReference type="RefSeq" id="WP_113887386.1">
    <property type="nucleotide sequence ID" value="NZ_QNRK01000001.1"/>
</dbReference>
<feature type="active site" evidence="9">
    <location>
        <position position="64"/>
    </location>
</feature>
<feature type="domain" description="Response regulatory" evidence="15">
    <location>
        <begin position="1118"/>
        <end position="1235"/>
    </location>
</feature>
<comment type="caution">
    <text evidence="19">The sequence shown here is derived from an EMBL/GenBank/DDBJ whole genome shotgun (WGS) entry which is preliminary data.</text>
</comment>
<evidence type="ECO:0000256" key="10">
    <source>
        <dbReference type="PROSITE-ProRule" id="PRU00169"/>
    </source>
</evidence>
<dbReference type="GO" id="GO:0003677">
    <property type="term" value="F:DNA binding"/>
    <property type="evidence" value="ECO:0007669"/>
    <property type="project" value="UniProtKB-KW"/>
</dbReference>
<dbReference type="InterPro" id="IPR001789">
    <property type="entry name" value="Sig_transdc_resp-reg_receiver"/>
</dbReference>
<feature type="region of interest" description="Disordered" evidence="12">
    <location>
        <begin position="1088"/>
        <end position="1116"/>
    </location>
</feature>
<evidence type="ECO:0000256" key="8">
    <source>
        <dbReference type="ARBA" id="ARBA00023163"/>
    </source>
</evidence>
<feature type="modified residue" description="4-aspartylphosphate" evidence="10">
    <location>
        <position position="1309"/>
    </location>
</feature>
<dbReference type="FunFam" id="3.40.50.2300:FF:000018">
    <property type="entry name" value="DNA-binding transcriptional regulator NtrC"/>
    <property type="match status" value="1"/>
</dbReference>
<dbReference type="InterPro" id="IPR022641">
    <property type="entry name" value="CheR_N"/>
</dbReference>
<dbReference type="FunFam" id="3.30.565.10:FF:000049">
    <property type="entry name" value="Two-component sensor histidine kinase"/>
    <property type="match status" value="1"/>
</dbReference>
<evidence type="ECO:0000256" key="7">
    <source>
        <dbReference type="ARBA" id="ARBA00023125"/>
    </source>
</evidence>
<dbReference type="InterPro" id="IPR036890">
    <property type="entry name" value="HATPase_C_sf"/>
</dbReference>
<evidence type="ECO:0000256" key="2">
    <source>
        <dbReference type="ARBA" id="ARBA00012438"/>
    </source>
</evidence>
<dbReference type="OrthoDB" id="9816309at2"/>
<dbReference type="Proteomes" id="UP000253529">
    <property type="component" value="Unassembled WGS sequence"/>
</dbReference>
<dbReference type="SUPFAM" id="SSF53335">
    <property type="entry name" value="S-adenosyl-L-methionine-dependent methyltransferases"/>
    <property type="match status" value="1"/>
</dbReference>
<dbReference type="Pfam" id="PF00512">
    <property type="entry name" value="HisKA"/>
    <property type="match status" value="1"/>
</dbReference>
<evidence type="ECO:0000256" key="3">
    <source>
        <dbReference type="ARBA" id="ARBA00022500"/>
    </source>
</evidence>
<evidence type="ECO:0000313" key="20">
    <source>
        <dbReference type="Proteomes" id="UP000253529"/>
    </source>
</evidence>
<keyword evidence="6" id="KW-0805">Transcription regulation</keyword>
<dbReference type="SUPFAM" id="SSF47757">
    <property type="entry name" value="Chemotaxis receptor methyltransferase CheR, N-terminal domain"/>
    <property type="match status" value="1"/>
</dbReference>
<dbReference type="SUPFAM" id="SSF52738">
    <property type="entry name" value="Methylesterase CheB, C-terminal domain"/>
    <property type="match status" value="1"/>
</dbReference>
<dbReference type="GO" id="GO:0000156">
    <property type="term" value="F:phosphorelay response regulator activity"/>
    <property type="evidence" value="ECO:0007669"/>
    <property type="project" value="InterPro"/>
</dbReference>
<dbReference type="InterPro" id="IPR035909">
    <property type="entry name" value="CheB_C"/>
</dbReference>
<dbReference type="InterPro" id="IPR003661">
    <property type="entry name" value="HisK_dim/P_dom"/>
</dbReference>
<dbReference type="PROSITE" id="PS00622">
    <property type="entry name" value="HTH_LUXR_1"/>
    <property type="match status" value="1"/>
</dbReference>
<evidence type="ECO:0000256" key="6">
    <source>
        <dbReference type="ARBA" id="ARBA00023015"/>
    </source>
</evidence>
<comment type="catalytic activity">
    <reaction evidence="1">
        <text>ATP + protein L-histidine = ADP + protein N-phospho-L-histidine.</text>
        <dbReference type="EC" id="2.7.13.3"/>
    </reaction>
</comment>
<proteinExistence type="predicted"/>
<dbReference type="InterPro" id="IPR035965">
    <property type="entry name" value="PAS-like_dom_sf"/>
</dbReference>
<keyword evidence="3 9" id="KW-0145">Chemotaxis</keyword>
<keyword evidence="7" id="KW-0238">DNA-binding</keyword>
<dbReference type="Gene3D" id="3.40.50.150">
    <property type="entry name" value="Vaccinia Virus protein VP39"/>
    <property type="match status" value="1"/>
</dbReference>
<dbReference type="Pfam" id="PF03705">
    <property type="entry name" value="CheR_N"/>
    <property type="match status" value="1"/>
</dbReference>
<evidence type="ECO:0000259" key="14">
    <source>
        <dbReference type="PROSITE" id="PS50109"/>
    </source>
</evidence>
<gene>
    <name evidence="19" type="ORF">DFR50_101287</name>
</gene>
<dbReference type="InterPro" id="IPR000780">
    <property type="entry name" value="CheR_MeTrfase"/>
</dbReference>
<name>A0A366FUJ2_9HYPH</name>